<evidence type="ECO:0000313" key="2">
    <source>
        <dbReference type="Proteomes" id="UP001069802"/>
    </source>
</evidence>
<dbReference type="PANTHER" id="PTHR43431">
    <property type="entry name" value="OXIDOREDUCTASE, SHORT CHAIN DEHYDROGENASE/REDUCTASE FAMILY (AFU_ORTHOLOGUE AFUA_5G14000)"/>
    <property type="match status" value="1"/>
</dbReference>
<protein>
    <submittedName>
        <fullName evidence="1">SDR family NAD(P)-dependent oxidoreductase</fullName>
    </submittedName>
</protein>
<keyword evidence="2" id="KW-1185">Reference proteome</keyword>
<dbReference type="PRINTS" id="PR00081">
    <property type="entry name" value="GDHRDH"/>
</dbReference>
<dbReference type="Pfam" id="PF00106">
    <property type="entry name" value="adh_short"/>
    <property type="match status" value="1"/>
</dbReference>
<dbReference type="InterPro" id="IPR036291">
    <property type="entry name" value="NAD(P)-bd_dom_sf"/>
</dbReference>
<evidence type="ECO:0000313" key="1">
    <source>
        <dbReference type="EMBL" id="MCZ4282527.1"/>
    </source>
</evidence>
<dbReference type="RefSeq" id="WP_269424671.1">
    <property type="nucleotide sequence ID" value="NZ_JAPWGY010000008.1"/>
</dbReference>
<comment type="caution">
    <text evidence="1">The sequence shown here is derived from an EMBL/GenBank/DDBJ whole genome shotgun (WGS) entry which is preliminary data.</text>
</comment>
<dbReference type="Proteomes" id="UP001069802">
    <property type="component" value="Unassembled WGS sequence"/>
</dbReference>
<dbReference type="InterPro" id="IPR002347">
    <property type="entry name" value="SDR_fam"/>
</dbReference>
<reference evidence="1" key="1">
    <citation type="submission" date="2022-12" db="EMBL/GenBank/DDBJ databases">
        <title>Bacterial isolates from different developmental stages of Nematostella vectensis.</title>
        <authorList>
            <person name="Fraune S."/>
        </authorList>
    </citation>
    <scope>NUCLEOTIDE SEQUENCE</scope>
    <source>
        <strain evidence="1">G21630-S1</strain>
    </source>
</reference>
<organism evidence="1 2">
    <name type="scientific">Kiloniella laminariae</name>
    <dbReference type="NCBI Taxonomy" id="454162"/>
    <lineage>
        <taxon>Bacteria</taxon>
        <taxon>Pseudomonadati</taxon>
        <taxon>Pseudomonadota</taxon>
        <taxon>Alphaproteobacteria</taxon>
        <taxon>Rhodospirillales</taxon>
        <taxon>Kiloniellaceae</taxon>
        <taxon>Kiloniella</taxon>
    </lineage>
</organism>
<sequence>MNKTKPLAIIAGAGPGLGQAVARKLAQENYRVIGLRRSLPSAERISGVEFAQLDLQDNLATEQTLNTYISRYGPPEILVHNPAKLMIKPFLETTAEDFVMAWKSMVLSAVNVCQVVLPHMLQSGQGNIIISGATASLRGGKNFAAFASAKFALRGLAQSLAREYQQQGIHVAHVILDGIINTEASRSLHKLASERMMSPDDIAKIYWQLIQQPRSTWSHEVDVRPQQETF</sequence>
<dbReference type="SUPFAM" id="SSF51735">
    <property type="entry name" value="NAD(P)-binding Rossmann-fold domains"/>
    <property type="match status" value="1"/>
</dbReference>
<gene>
    <name evidence="1" type="ORF">O4H49_17195</name>
</gene>
<dbReference type="EMBL" id="JAPWGY010000008">
    <property type="protein sequence ID" value="MCZ4282527.1"/>
    <property type="molecule type" value="Genomic_DNA"/>
</dbReference>
<dbReference type="PANTHER" id="PTHR43431:SF7">
    <property type="entry name" value="OXIDOREDUCTASE, SHORT CHAIN DEHYDROGENASE_REDUCTASE FAMILY (AFU_ORTHOLOGUE AFUA_5G14000)"/>
    <property type="match status" value="1"/>
</dbReference>
<proteinExistence type="predicted"/>
<accession>A0ABT4LN64</accession>
<dbReference type="Gene3D" id="3.40.50.720">
    <property type="entry name" value="NAD(P)-binding Rossmann-like Domain"/>
    <property type="match status" value="1"/>
</dbReference>
<name>A0ABT4LN64_9PROT</name>